<evidence type="ECO:0000313" key="3">
    <source>
        <dbReference type="Proteomes" id="UP001289374"/>
    </source>
</evidence>
<evidence type="ECO:0000259" key="1">
    <source>
        <dbReference type="PROSITE" id="PS50878"/>
    </source>
</evidence>
<reference evidence="2" key="1">
    <citation type="submission" date="2020-06" db="EMBL/GenBank/DDBJ databases">
        <authorList>
            <person name="Li T."/>
            <person name="Hu X."/>
            <person name="Zhang T."/>
            <person name="Song X."/>
            <person name="Zhang H."/>
            <person name="Dai N."/>
            <person name="Sheng W."/>
            <person name="Hou X."/>
            <person name="Wei L."/>
        </authorList>
    </citation>
    <scope>NUCLEOTIDE SEQUENCE</scope>
    <source>
        <strain evidence="2">K16</strain>
        <tissue evidence="2">Leaf</tissue>
    </source>
</reference>
<proteinExistence type="predicted"/>
<comment type="caution">
    <text evidence="2">The sequence shown here is derived from an EMBL/GenBank/DDBJ whole genome shotgun (WGS) entry which is preliminary data.</text>
</comment>
<dbReference type="Pfam" id="PF00078">
    <property type="entry name" value="RVT_1"/>
    <property type="match status" value="1"/>
</dbReference>
<feature type="domain" description="Reverse transcriptase" evidence="1">
    <location>
        <begin position="96"/>
        <end position="265"/>
    </location>
</feature>
<evidence type="ECO:0000313" key="2">
    <source>
        <dbReference type="EMBL" id="KAK4382463.1"/>
    </source>
</evidence>
<reference evidence="2" key="2">
    <citation type="journal article" date="2024" name="Plant">
        <title>Genomic evolution and insights into agronomic trait innovations of Sesamum species.</title>
        <authorList>
            <person name="Miao H."/>
            <person name="Wang L."/>
            <person name="Qu L."/>
            <person name="Liu H."/>
            <person name="Sun Y."/>
            <person name="Le M."/>
            <person name="Wang Q."/>
            <person name="Wei S."/>
            <person name="Zheng Y."/>
            <person name="Lin W."/>
            <person name="Duan Y."/>
            <person name="Cao H."/>
            <person name="Xiong S."/>
            <person name="Wang X."/>
            <person name="Wei L."/>
            <person name="Li C."/>
            <person name="Ma Q."/>
            <person name="Ju M."/>
            <person name="Zhao R."/>
            <person name="Li G."/>
            <person name="Mu C."/>
            <person name="Tian Q."/>
            <person name="Mei H."/>
            <person name="Zhang T."/>
            <person name="Gao T."/>
            <person name="Zhang H."/>
        </authorList>
    </citation>
    <scope>NUCLEOTIDE SEQUENCE</scope>
    <source>
        <strain evidence="2">K16</strain>
    </source>
</reference>
<keyword evidence="3" id="KW-1185">Reference proteome</keyword>
<gene>
    <name evidence="2" type="ORF">Sango_2869000</name>
</gene>
<sequence length="265" mass="30431">QHITDPKTIKEYVAEFFQELLTNNLSIEADNSNGFSQHVSLQENDMLCGLPTREEIKNAVFLMCPYNVAGTDRFSPLYYQFCRDIIAQDVTEAVQDFYFGTPLPKSFEVTSVALIPKVTNLSTRANFRPISLCNVSNKICSKIMNERIAKILPDISTQSQSGFVGGRLISDNILLAHEVIQTLEAKRRYDNVVYKLDMLKAYDRVQWQILYDVMRKMGFNEKWIQLVRNCIKQCWFNILLNGDKAGSFQSSRGLRQGGPRHYHLL</sequence>
<accession>A0AAE1VVN8</accession>
<protein>
    <recommendedName>
        <fullName evidence="1">Reverse transcriptase domain-containing protein</fullName>
    </recommendedName>
</protein>
<organism evidence="2 3">
    <name type="scientific">Sesamum angolense</name>
    <dbReference type="NCBI Taxonomy" id="2727404"/>
    <lineage>
        <taxon>Eukaryota</taxon>
        <taxon>Viridiplantae</taxon>
        <taxon>Streptophyta</taxon>
        <taxon>Embryophyta</taxon>
        <taxon>Tracheophyta</taxon>
        <taxon>Spermatophyta</taxon>
        <taxon>Magnoliopsida</taxon>
        <taxon>eudicotyledons</taxon>
        <taxon>Gunneridae</taxon>
        <taxon>Pentapetalae</taxon>
        <taxon>asterids</taxon>
        <taxon>lamiids</taxon>
        <taxon>Lamiales</taxon>
        <taxon>Pedaliaceae</taxon>
        <taxon>Sesamum</taxon>
    </lineage>
</organism>
<dbReference type="InterPro" id="IPR000477">
    <property type="entry name" value="RT_dom"/>
</dbReference>
<dbReference type="CDD" id="cd01650">
    <property type="entry name" value="RT_nLTR_like"/>
    <property type="match status" value="1"/>
</dbReference>
<dbReference type="PANTHER" id="PTHR46890">
    <property type="entry name" value="NON-LTR RETROLELEMENT REVERSE TRANSCRIPTASE-LIKE PROTEIN-RELATED"/>
    <property type="match status" value="1"/>
</dbReference>
<dbReference type="EMBL" id="JACGWL010000692">
    <property type="protein sequence ID" value="KAK4382463.1"/>
    <property type="molecule type" value="Genomic_DNA"/>
</dbReference>
<dbReference type="InterPro" id="IPR052343">
    <property type="entry name" value="Retrotransposon-Effector_Assoc"/>
</dbReference>
<dbReference type="AlphaFoldDB" id="A0AAE1VVN8"/>
<name>A0AAE1VVN8_9LAMI</name>
<dbReference type="Proteomes" id="UP001289374">
    <property type="component" value="Unassembled WGS sequence"/>
</dbReference>
<dbReference type="SUPFAM" id="SSF56672">
    <property type="entry name" value="DNA/RNA polymerases"/>
    <property type="match status" value="1"/>
</dbReference>
<feature type="non-terminal residue" evidence="2">
    <location>
        <position position="1"/>
    </location>
</feature>
<dbReference type="PROSITE" id="PS50878">
    <property type="entry name" value="RT_POL"/>
    <property type="match status" value="1"/>
</dbReference>
<dbReference type="InterPro" id="IPR043502">
    <property type="entry name" value="DNA/RNA_pol_sf"/>
</dbReference>
<dbReference type="PANTHER" id="PTHR46890:SF48">
    <property type="entry name" value="RNA-DIRECTED DNA POLYMERASE"/>
    <property type="match status" value="1"/>
</dbReference>